<dbReference type="PANTHER" id="PTHR33507">
    <property type="entry name" value="INNER MEMBRANE PROTEIN YBBJ"/>
    <property type="match status" value="1"/>
</dbReference>
<evidence type="ECO:0000313" key="7">
    <source>
        <dbReference type="EMBL" id="RAK26155.1"/>
    </source>
</evidence>
<dbReference type="AlphaFoldDB" id="A0A364JSJ4"/>
<comment type="subcellular location">
    <subcellularLocation>
        <location evidence="1">Membrane</location>
        <topology evidence="1">Multi-pass membrane protein</topology>
    </subcellularLocation>
</comment>
<dbReference type="Pfam" id="PF01957">
    <property type="entry name" value="NfeD"/>
    <property type="match status" value="1"/>
</dbReference>
<evidence type="ECO:0000259" key="6">
    <source>
        <dbReference type="Pfam" id="PF01957"/>
    </source>
</evidence>
<dbReference type="PANTHER" id="PTHR33507:SF3">
    <property type="entry name" value="INNER MEMBRANE PROTEIN YBBJ"/>
    <property type="match status" value="1"/>
</dbReference>
<dbReference type="InterPro" id="IPR052165">
    <property type="entry name" value="Membrane_assoc_protease"/>
</dbReference>
<evidence type="ECO:0000256" key="3">
    <source>
        <dbReference type="ARBA" id="ARBA00022989"/>
    </source>
</evidence>
<dbReference type="Gene3D" id="2.40.50.140">
    <property type="entry name" value="Nucleic acid-binding proteins"/>
    <property type="match status" value="1"/>
</dbReference>
<evidence type="ECO:0000313" key="8">
    <source>
        <dbReference type="Proteomes" id="UP000249453"/>
    </source>
</evidence>
<evidence type="ECO:0000256" key="4">
    <source>
        <dbReference type="ARBA" id="ARBA00023136"/>
    </source>
</evidence>
<dbReference type="GO" id="GO:0005886">
    <property type="term" value="C:plasma membrane"/>
    <property type="evidence" value="ECO:0007669"/>
    <property type="project" value="TreeGrafter"/>
</dbReference>
<accession>A0A364JSJ4</accession>
<feature type="transmembrane region" description="Helical" evidence="5">
    <location>
        <begin position="31"/>
        <end position="50"/>
    </location>
</feature>
<keyword evidence="3 5" id="KW-1133">Transmembrane helix</keyword>
<dbReference type="InterPro" id="IPR012340">
    <property type="entry name" value="NA-bd_OB-fold"/>
</dbReference>
<dbReference type="RefSeq" id="WP_111576150.1">
    <property type="nucleotide sequence ID" value="NZ_JBHEEY010000010.1"/>
</dbReference>
<dbReference type="InterPro" id="IPR002810">
    <property type="entry name" value="NfeD-like_C"/>
</dbReference>
<keyword evidence="8" id="KW-1185">Reference proteome</keyword>
<feature type="transmembrane region" description="Helical" evidence="5">
    <location>
        <begin position="6"/>
        <end position="24"/>
    </location>
</feature>
<gene>
    <name evidence="7" type="ORF">C7374_11530</name>
</gene>
<evidence type="ECO:0000256" key="2">
    <source>
        <dbReference type="ARBA" id="ARBA00022692"/>
    </source>
</evidence>
<evidence type="ECO:0000256" key="1">
    <source>
        <dbReference type="ARBA" id="ARBA00004141"/>
    </source>
</evidence>
<keyword evidence="4 5" id="KW-0472">Membrane</keyword>
<name>A0A364JSJ4_9HYPH</name>
<feature type="transmembrane region" description="Helical" evidence="5">
    <location>
        <begin position="56"/>
        <end position="75"/>
    </location>
</feature>
<sequence>MILDFLVSLGIWNWIVFGLVLLILEILAPGIFFIWFALAALVTGSIALLVGTDSGFSWQVQSIIFLVLAVIFVLIGRRAFGVKNLPGDPLLNQRGQQLIGQRATLTEPIINGRGRIKINDTSWRVKGPNLPAGTEVSVVAFDPNNLELAINTVTDEQ</sequence>
<comment type="caution">
    <text evidence="7">The sequence shown here is derived from an EMBL/GenBank/DDBJ whole genome shotgun (WGS) entry which is preliminary data.</text>
</comment>
<dbReference type="EMBL" id="QLMK01000015">
    <property type="protein sequence ID" value="RAK26155.1"/>
    <property type="molecule type" value="Genomic_DNA"/>
</dbReference>
<feature type="domain" description="NfeD-like C-terminal" evidence="6">
    <location>
        <begin position="96"/>
        <end position="142"/>
    </location>
</feature>
<reference evidence="7 8" key="1">
    <citation type="submission" date="2018-06" db="EMBL/GenBank/DDBJ databases">
        <title>Genomic Encyclopedia of Type Strains, Phase IV (KMG-IV): sequencing the most valuable type-strain genomes for metagenomic binning, comparative biology and taxonomic classification.</title>
        <authorList>
            <person name="Goeker M."/>
        </authorList>
    </citation>
    <scope>NUCLEOTIDE SEQUENCE [LARGE SCALE GENOMIC DNA]</scope>
    <source>
        <strain evidence="7 8">DSM 26720</strain>
    </source>
</reference>
<keyword evidence="2 5" id="KW-0812">Transmembrane</keyword>
<protein>
    <recommendedName>
        <fullName evidence="6">NfeD-like C-terminal domain-containing protein</fullName>
    </recommendedName>
</protein>
<proteinExistence type="predicted"/>
<evidence type="ECO:0000256" key="5">
    <source>
        <dbReference type="SAM" id="Phobius"/>
    </source>
</evidence>
<dbReference type="OrthoDB" id="9810336at2"/>
<organism evidence="7 8">
    <name type="scientific">Falsochrobactrum ovis</name>
    <dbReference type="NCBI Taxonomy" id="1293442"/>
    <lineage>
        <taxon>Bacteria</taxon>
        <taxon>Pseudomonadati</taxon>
        <taxon>Pseudomonadota</taxon>
        <taxon>Alphaproteobacteria</taxon>
        <taxon>Hyphomicrobiales</taxon>
        <taxon>Brucellaceae</taxon>
        <taxon>Falsochrobactrum</taxon>
    </lineage>
</organism>
<dbReference type="Proteomes" id="UP000249453">
    <property type="component" value="Unassembled WGS sequence"/>
</dbReference>